<dbReference type="Proteomes" id="UP001165121">
    <property type="component" value="Unassembled WGS sequence"/>
</dbReference>
<dbReference type="EMBL" id="BSXT01018863">
    <property type="protein sequence ID" value="GMG14971.1"/>
    <property type="molecule type" value="Genomic_DNA"/>
</dbReference>
<comment type="caution">
    <text evidence="1">The sequence shown here is derived from an EMBL/GenBank/DDBJ whole genome shotgun (WGS) entry which is preliminary data.</text>
</comment>
<sequence>MGHHINPAELNEFWTPEVNLQRMDVRWNDRATANLTDEHVHAGTGLRVLDLSVSFKWSWAGIARDYSFAGCRCG</sequence>
<accession>A0A9W7DEN1</accession>
<proteinExistence type="predicted"/>
<keyword evidence="2" id="KW-1185">Reference proteome</keyword>
<name>A0A9W7DEN1_9STRA</name>
<organism evidence="1 2">
    <name type="scientific">Phytophthora fragariaefolia</name>
    <dbReference type="NCBI Taxonomy" id="1490495"/>
    <lineage>
        <taxon>Eukaryota</taxon>
        <taxon>Sar</taxon>
        <taxon>Stramenopiles</taxon>
        <taxon>Oomycota</taxon>
        <taxon>Peronosporomycetes</taxon>
        <taxon>Peronosporales</taxon>
        <taxon>Peronosporaceae</taxon>
        <taxon>Phytophthora</taxon>
    </lineage>
</organism>
<evidence type="ECO:0000313" key="2">
    <source>
        <dbReference type="Proteomes" id="UP001165121"/>
    </source>
</evidence>
<dbReference type="AlphaFoldDB" id="A0A9W7DEN1"/>
<reference evidence="1" key="1">
    <citation type="submission" date="2023-04" db="EMBL/GenBank/DDBJ databases">
        <title>Phytophthora fragariaefolia NBRC 109709.</title>
        <authorList>
            <person name="Ichikawa N."/>
            <person name="Sato H."/>
            <person name="Tonouchi N."/>
        </authorList>
    </citation>
    <scope>NUCLEOTIDE SEQUENCE</scope>
    <source>
        <strain evidence="1">NBRC 109709</strain>
    </source>
</reference>
<gene>
    <name evidence="1" type="ORF">Pfra01_002928000</name>
</gene>
<protein>
    <submittedName>
        <fullName evidence="1">Unnamed protein product</fullName>
    </submittedName>
</protein>
<evidence type="ECO:0000313" key="1">
    <source>
        <dbReference type="EMBL" id="GMG14971.1"/>
    </source>
</evidence>